<evidence type="ECO:0000313" key="3">
    <source>
        <dbReference type="EMBL" id="KVI12290.1"/>
    </source>
</evidence>
<protein>
    <submittedName>
        <fullName evidence="3">DnaJ domain-containing protein</fullName>
    </submittedName>
</protein>
<dbReference type="PANTHER" id="PTHR45090">
    <property type="entry name" value="CHAPERONE PROTEIN DNAJ 20 CHLOROPLASTIC"/>
    <property type="match status" value="1"/>
</dbReference>
<evidence type="ECO:0000313" key="4">
    <source>
        <dbReference type="Proteomes" id="UP000243975"/>
    </source>
</evidence>
<organism evidence="3 4">
    <name type="scientific">Cynara cardunculus var. scolymus</name>
    <name type="common">Globe artichoke</name>
    <name type="synonym">Cynara scolymus</name>
    <dbReference type="NCBI Taxonomy" id="59895"/>
    <lineage>
        <taxon>Eukaryota</taxon>
        <taxon>Viridiplantae</taxon>
        <taxon>Streptophyta</taxon>
        <taxon>Embryophyta</taxon>
        <taxon>Tracheophyta</taxon>
        <taxon>Spermatophyta</taxon>
        <taxon>Magnoliopsida</taxon>
        <taxon>eudicotyledons</taxon>
        <taxon>Gunneridae</taxon>
        <taxon>Pentapetalae</taxon>
        <taxon>asterids</taxon>
        <taxon>campanulids</taxon>
        <taxon>Asterales</taxon>
        <taxon>Asteraceae</taxon>
        <taxon>Carduoideae</taxon>
        <taxon>Cardueae</taxon>
        <taxon>Carduinae</taxon>
        <taxon>Cynara</taxon>
    </lineage>
</organism>
<reference evidence="3 4" key="1">
    <citation type="journal article" date="2016" name="Sci. Rep.">
        <title>The genome sequence of the outbreeding globe artichoke constructed de novo incorporating a phase-aware low-pass sequencing strategy of F1 progeny.</title>
        <authorList>
            <person name="Scaglione D."/>
            <person name="Reyes-Chin-Wo S."/>
            <person name="Acquadro A."/>
            <person name="Froenicke L."/>
            <person name="Portis E."/>
            <person name="Beitel C."/>
            <person name="Tirone M."/>
            <person name="Mauro R."/>
            <person name="Lo Monaco A."/>
            <person name="Mauromicale G."/>
            <person name="Faccioli P."/>
            <person name="Cattivelli L."/>
            <person name="Rieseberg L."/>
            <person name="Michelmore R."/>
            <person name="Lanteri S."/>
        </authorList>
    </citation>
    <scope>NUCLEOTIDE SEQUENCE [LARGE SCALE GENOMIC DNA]</scope>
    <source>
        <strain evidence="3">2C</strain>
    </source>
</reference>
<dbReference type="EMBL" id="LEKV01000009">
    <property type="protein sequence ID" value="KVI12290.1"/>
    <property type="molecule type" value="Genomic_DNA"/>
</dbReference>
<comment type="caution">
    <text evidence="3">The sequence shown here is derived from an EMBL/GenBank/DDBJ whole genome shotgun (WGS) entry which is preliminary data.</text>
</comment>
<feature type="region of interest" description="Disordered" evidence="1">
    <location>
        <begin position="142"/>
        <end position="161"/>
    </location>
</feature>
<feature type="compositionally biased region" description="Basic and acidic residues" evidence="1">
    <location>
        <begin position="149"/>
        <end position="161"/>
    </location>
</feature>
<feature type="compositionally biased region" description="Polar residues" evidence="1">
    <location>
        <begin position="200"/>
        <end position="211"/>
    </location>
</feature>
<dbReference type="Gene3D" id="1.10.287.110">
    <property type="entry name" value="DnaJ domain"/>
    <property type="match status" value="1"/>
</dbReference>
<dbReference type="Gramene" id="KVI12290">
    <property type="protein sequence ID" value="KVI12290"/>
    <property type="gene ID" value="Ccrd_009301"/>
</dbReference>
<dbReference type="CDD" id="cd06257">
    <property type="entry name" value="DnaJ"/>
    <property type="match status" value="1"/>
</dbReference>
<dbReference type="InterPro" id="IPR018253">
    <property type="entry name" value="DnaJ_domain_CS"/>
</dbReference>
<dbReference type="GO" id="GO:0009507">
    <property type="term" value="C:chloroplast"/>
    <property type="evidence" value="ECO:0007669"/>
    <property type="project" value="TreeGrafter"/>
</dbReference>
<feature type="domain" description="J" evidence="2">
    <location>
        <begin position="68"/>
        <end position="135"/>
    </location>
</feature>
<dbReference type="InterPro" id="IPR036869">
    <property type="entry name" value="J_dom_sf"/>
</dbReference>
<dbReference type="SUPFAM" id="SSF46565">
    <property type="entry name" value="Chaperone J-domain"/>
    <property type="match status" value="1"/>
</dbReference>
<sequence>MNSTPFPSFTQSLSNSSNKPLISSFHSHPLLKFNNTHFKIAQIPIRPSTKASASAANGSYIPATDKETLYDLLGISETGTISEIKKAYKQMALKYHPDVSPPDRTEEYTVRFIQVREAYETLSDPEARSMYDMSVANGLPSAFSGKRGTRSDPGSDAKRRWKETWEGQISELMRRSRVKPQKVDTAGGMSWAARIRKQRSTSCVNGSDQDQ</sequence>
<feature type="region of interest" description="Disordered" evidence="1">
    <location>
        <begin position="176"/>
        <end position="211"/>
    </location>
</feature>
<name>A0A103YNC9_CYNCS</name>
<dbReference type="STRING" id="59895.A0A103YNC9"/>
<dbReference type="InterPro" id="IPR001623">
    <property type="entry name" value="DnaJ_domain"/>
</dbReference>
<dbReference type="SMART" id="SM00271">
    <property type="entry name" value="DnaJ"/>
    <property type="match status" value="1"/>
</dbReference>
<dbReference type="OMA" id="FIEVHEA"/>
<dbReference type="PANTHER" id="PTHR45090:SF14">
    <property type="entry name" value="DNAJ DOMAIN, CHAPERONE J-DOMAIN SUPERFAMILY"/>
    <property type="match status" value="1"/>
</dbReference>
<accession>A0A103YNC9</accession>
<proteinExistence type="predicted"/>
<evidence type="ECO:0000256" key="1">
    <source>
        <dbReference type="SAM" id="MobiDB-lite"/>
    </source>
</evidence>
<evidence type="ECO:0000259" key="2">
    <source>
        <dbReference type="PROSITE" id="PS50076"/>
    </source>
</evidence>
<gene>
    <name evidence="3" type="ORF">Ccrd_009301</name>
</gene>
<keyword evidence="4" id="KW-1185">Reference proteome</keyword>
<dbReference type="PROSITE" id="PS00636">
    <property type="entry name" value="DNAJ_1"/>
    <property type="match status" value="1"/>
</dbReference>
<dbReference type="Pfam" id="PF00226">
    <property type="entry name" value="DnaJ"/>
    <property type="match status" value="1"/>
</dbReference>
<dbReference type="PROSITE" id="PS50076">
    <property type="entry name" value="DNAJ_2"/>
    <property type="match status" value="1"/>
</dbReference>
<dbReference type="PRINTS" id="PR00625">
    <property type="entry name" value="JDOMAIN"/>
</dbReference>
<dbReference type="AlphaFoldDB" id="A0A103YNC9"/>
<dbReference type="Proteomes" id="UP000243975">
    <property type="component" value="Unassembled WGS sequence"/>
</dbReference>
<dbReference type="InterPro" id="IPR053232">
    <property type="entry name" value="DnaJ_C/III_chloroplastic"/>
</dbReference>